<evidence type="ECO:0000256" key="2">
    <source>
        <dbReference type="SAM" id="MobiDB-lite"/>
    </source>
</evidence>
<keyword evidence="5" id="KW-1185">Reference proteome</keyword>
<evidence type="ECO:0000313" key="5">
    <source>
        <dbReference type="Proteomes" id="UP000638648"/>
    </source>
</evidence>
<feature type="region of interest" description="Disordered" evidence="2">
    <location>
        <begin position="101"/>
        <end position="139"/>
    </location>
</feature>
<feature type="compositionally biased region" description="Low complexity" evidence="2">
    <location>
        <begin position="118"/>
        <end position="131"/>
    </location>
</feature>
<dbReference type="InterPro" id="IPR013762">
    <property type="entry name" value="Integrase-like_cat_sf"/>
</dbReference>
<dbReference type="Gene3D" id="1.10.443.10">
    <property type="entry name" value="Intergrase catalytic core"/>
    <property type="match status" value="1"/>
</dbReference>
<dbReference type="GO" id="GO:0006310">
    <property type="term" value="P:DNA recombination"/>
    <property type="evidence" value="ECO:0007669"/>
    <property type="project" value="UniProtKB-KW"/>
</dbReference>
<dbReference type="InterPro" id="IPR011010">
    <property type="entry name" value="DNA_brk_join_enz"/>
</dbReference>
<name>A0A927MU08_9ACTN</name>
<dbReference type="AlphaFoldDB" id="A0A927MU08"/>
<reference evidence="4" key="1">
    <citation type="submission" date="2020-10" db="EMBL/GenBank/DDBJ databases">
        <title>Sequencing the genomes of 1000 actinobacteria strains.</title>
        <authorList>
            <person name="Klenk H.-P."/>
        </authorList>
    </citation>
    <scope>NUCLEOTIDE SEQUENCE</scope>
    <source>
        <strain evidence="4">DSM 45354</strain>
    </source>
</reference>
<proteinExistence type="predicted"/>
<dbReference type="InterPro" id="IPR002104">
    <property type="entry name" value="Integrase_catalytic"/>
</dbReference>
<evidence type="ECO:0000256" key="1">
    <source>
        <dbReference type="ARBA" id="ARBA00023172"/>
    </source>
</evidence>
<dbReference type="PROSITE" id="PS51898">
    <property type="entry name" value="TYR_RECOMBINASE"/>
    <property type="match status" value="1"/>
</dbReference>
<dbReference type="EMBL" id="JADBEM010000001">
    <property type="protein sequence ID" value="MBE1604813.1"/>
    <property type="molecule type" value="Genomic_DNA"/>
</dbReference>
<organism evidence="4 5">
    <name type="scientific">Actinopolymorpha pittospori</name>
    <dbReference type="NCBI Taxonomy" id="648752"/>
    <lineage>
        <taxon>Bacteria</taxon>
        <taxon>Bacillati</taxon>
        <taxon>Actinomycetota</taxon>
        <taxon>Actinomycetes</taxon>
        <taxon>Propionibacteriales</taxon>
        <taxon>Actinopolymorphaceae</taxon>
        <taxon>Actinopolymorpha</taxon>
    </lineage>
</organism>
<gene>
    <name evidence="4" type="ORF">HEB94_001661</name>
</gene>
<evidence type="ECO:0000259" key="3">
    <source>
        <dbReference type="PROSITE" id="PS51898"/>
    </source>
</evidence>
<feature type="domain" description="Tyr recombinase" evidence="3">
    <location>
        <begin position="41"/>
        <end position="139"/>
    </location>
</feature>
<evidence type="ECO:0000313" key="4">
    <source>
        <dbReference type="EMBL" id="MBE1604813.1"/>
    </source>
</evidence>
<dbReference type="SUPFAM" id="SSF56349">
    <property type="entry name" value="DNA breaking-rejoining enzymes"/>
    <property type="match status" value="1"/>
</dbReference>
<dbReference type="GO" id="GO:0003677">
    <property type="term" value="F:DNA binding"/>
    <property type="evidence" value="ECO:0007669"/>
    <property type="project" value="InterPro"/>
</dbReference>
<protein>
    <submittedName>
        <fullName evidence="4">Site-specific recombinase XerC</fullName>
    </submittedName>
</protein>
<dbReference type="RefSeq" id="WP_202896206.1">
    <property type="nucleotide sequence ID" value="NZ_BAABJL010000180.1"/>
</dbReference>
<accession>A0A927MU08</accession>
<keyword evidence="1" id="KW-0233">DNA recombination</keyword>
<dbReference type="Proteomes" id="UP000638648">
    <property type="component" value="Unassembled WGS sequence"/>
</dbReference>
<comment type="caution">
    <text evidence="4">The sequence shown here is derived from an EMBL/GenBank/DDBJ whole genome shotgun (WGS) entry which is preliminary data.</text>
</comment>
<sequence>MLNPVPAQRSRAGERLYAHHNPMDDFVVHRRATYRQKVPKPVWRAIPGDAAGALFSAQTSNRDRALVSLWLSSGVRAAELLGLRHDGDLDAGRNTITVVSKGSRLRETVPAKPSAVVRSSSWSRGTSRASSGHARPQPW</sequence>
<dbReference type="GO" id="GO:0015074">
    <property type="term" value="P:DNA integration"/>
    <property type="evidence" value="ECO:0007669"/>
    <property type="project" value="InterPro"/>
</dbReference>